<protein>
    <recommendedName>
        <fullName evidence="3">Transposase</fullName>
    </recommendedName>
</protein>
<comment type="caution">
    <text evidence="1">The sequence shown here is derived from an EMBL/GenBank/DDBJ whole genome shotgun (WGS) entry which is preliminary data.</text>
</comment>
<accession>A4A0A7</accession>
<dbReference type="AlphaFoldDB" id="A4A0A7"/>
<evidence type="ECO:0000313" key="2">
    <source>
        <dbReference type="Proteomes" id="UP000004358"/>
    </source>
</evidence>
<evidence type="ECO:0000313" key="1">
    <source>
        <dbReference type="EMBL" id="EAQ77727.1"/>
    </source>
</evidence>
<dbReference type="HOGENOM" id="CLU_2367215_0_0_0"/>
<dbReference type="eggNOG" id="COG3385">
    <property type="taxonomic scope" value="Bacteria"/>
</dbReference>
<gene>
    <name evidence="1" type="ORF">DSM3645_25197</name>
</gene>
<reference evidence="1 2" key="1">
    <citation type="submission" date="2006-02" db="EMBL/GenBank/DDBJ databases">
        <authorList>
            <person name="Amann R."/>
            <person name="Ferriera S."/>
            <person name="Johnson J."/>
            <person name="Kravitz S."/>
            <person name="Halpern A."/>
            <person name="Remington K."/>
            <person name="Beeson K."/>
            <person name="Tran B."/>
            <person name="Rogers Y.-H."/>
            <person name="Friedman R."/>
            <person name="Venter J.C."/>
        </authorList>
    </citation>
    <scope>NUCLEOTIDE SEQUENCE [LARGE SCALE GENOMIC DNA]</scope>
    <source>
        <strain evidence="1 2">DSM 3645</strain>
    </source>
</reference>
<evidence type="ECO:0008006" key="3">
    <source>
        <dbReference type="Google" id="ProtNLM"/>
    </source>
</evidence>
<dbReference type="EMBL" id="AANZ01000028">
    <property type="protein sequence ID" value="EAQ77727.1"/>
    <property type="molecule type" value="Genomic_DNA"/>
</dbReference>
<sequence length="95" mass="10299">MLFHGREVVLVDGTTVSMADTRANQTAYPQMKSQQPGCGFSLARIVQVFSLATGAATMFAMGPYAGKKTGETSLLRTLLSRFHLQTPRNRYATAA</sequence>
<dbReference type="Proteomes" id="UP000004358">
    <property type="component" value="Unassembled WGS sequence"/>
</dbReference>
<proteinExistence type="predicted"/>
<organism evidence="1 2">
    <name type="scientific">Blastopirellula marina DSM 3645</name>
    <dbReference type="NCBI Taxonomy" id="314230"/>
    <lineage>
        <taxon>Bacteria</taxon>
        <taxon>Pseudomonadati</taxon>
        <taxon>Planctomycetota</taxon>
        <taxon>Planctomycetia</taxon>
        <taxon>Pirellulales</taxon>
        <taxon>Pirellulaceae</taxon>
        <taxon>Blastopirellula</taxon>
    </lineage>
</organism>
<name>A4A0A7_9BACT</name>